<reference evidence="4" key="1">
    <citation type="submission" date="2025-08" db="UniProtKB">
        <authorList>
            <consortium name="RefSeq"/>
        </authorList>
    </citation>
    <scope>IDENTIFICATION</scope>
    <source>
        <tissue evidence="4">Sperm</tissue>
    </source>
</reference>
<keyword evidence="3" id="KW-1185">Reference proteome</keyword>
<dbReference type="SMART" id="SM00257">
    <property type="entry name" value="LysM"/>
    <property type="match status" value="1"/>
</dbReference>
<dbReference type="AlphaFoldDB" id="A0AAJ7WKW8"/>
<evidence type="ECO:0000256" key="1">
    <source>
        <dbReference type="SAM" id="MobiDB-lite"/>
    </source>
</evidence>
<evidence type="ECO:0000259" key="2">
    <source>
        <dbReference type="PROSITE" id="PS51782"/>
    </source>
</evidence>
<organism evidence="3 4">
    <name type="scientific">Petromyzon marinus</name>
    <name type="common">Sea lamprey</name>
    <dbReference type="NCBI Taxonomy" id="7757"/>
    <lineage>
        <taxon>Eukaryota</taxon>
        <taxon>Metazoa</taxon>
        <taxon>Chordata</taxon>
        <taxon>Craniata</taxon>
        <taxon>Vertebrata</taxon>
        <taxon>Cyclostomata</taxon>
        <taxon>Hyperoartia</taxon>
        <taxon>Petromyzontiformes</taxon>
        <taxon>Petromyzontidae</taxon>
        <taxon>Petromyzon</taxon>
    </lineage>
</organism>
<evidence type="ECO:0000313" key="4">
    <source>
        <dbReference type="RefSeq" id="XP_032801380.1"/>
    </source>
</evidence>
<dbReference type="PANTHER" id="PTHR20932:SF8">
    <property type="entry name" value="LD22649P"/>
    <property type="match status" value="1"/>
</dbReference>
<dbReference type="InterPro" id="IPR045030">
    <property type="entry name" value="LYSM1-4"/>
</dbReference>
<dbReference type="InterPro" id="IPR036779">
    <property type="entry name" value="LysM_dom_sf"/>
</dbReference>
<dbReference type="PANTHER" id="PTHR20932">
    <property type="entry name" value="LYSM AND PUTATIVE PEPTIDOGLYCAN-BINDING DOMAIN-CONTAINING PROTEIN"/>
    <property type="match status" value="1"/>
</dbReference>
<feature type="region of interest" description="Disordered" evidence="1">
    <location>
        <begin position="117"/>
        <end position="151"/>
    </location>
</feature>
<dbReference type="CTD" id="256586"/>
<feature type="region of interest" description="Disordered" evidence="1">
    <location>
        <begin position="166"/>
        <end position="196"/>
    </location>
</feature>
<sequence length="196" mass="21154">MAAAVGAAAAAAASEQESSLLLSQRARARSYGSIVVSTTTSSTTTSSTTTTTSSTASSATAHAEAAAVFVSHIVQPDDSLQRLALKYGVTIEQIKMSNKLYTNDSIYVRRTLRIPDSRFPGGTHSHPEHSEETSRESSCHSDSKRDPVDLTSQDYLFRLDSRIRKSKMAAKKMQRDTERSEGTADSDGSDSTYHGR</sequence>
<dbReference type="InterPro" id="IPR018392">
    <property type="entry name" value="LysM"/>
</dbReference>
<dbReference type="CDD" id="cd00118">
    <property type="entry name" value="LysM"/>
    <property type="match status" value="1"/>
</dbReference>
<accession>A0AAJ7WKW8</accession>
<proteinExistence type="predicted"/>
<dbReference type="Pfam" id="PF01476">
    <property type="entry name" value="LysM"/>
    <property type="match status" value="1"/>
</dbReference>
<evidence type="ECO:0000313" key="3">
    <source>
        <dbReference type="Proteomes" id="UP001318040"/>
    </source>
</evidence>
<feature type="compositionally biased region" description="Basic and acidic residues" evidence="1">
    <location>
        <begin position="173"/>
        <end position="182"/>
    </location>
</feature>
<dbReference type="Gene3D" id="3.10.350.10">
    <property type="entry name" value="LysM domain"/>
    <property type="match status" value="1"/>
</dbReference>
<name>A0AAJ7WKW8_PETMA</name>
<gene>
    <name evidence="4" type="primary">LOC116938371</name>
</gene>
<dbReference type="Proteomes" id="UP001318040">
    <property type="component" value="Unplaced"/>
</dbReference>
<dbReference type="KEGG" id="pmrn:116938371"/>
<feature type="region of interest" description="Disordered" evidence="1">
    <location>
        <begin position="36"/>
        <end position="57"/>
    </location>
</feature>
<dbReference type="PROSITE" id="PS51782">
    <property type="entry name" value="LYSM"/>
    <property type="match status" value="1"/>
</dbReference>
<protein>
    <submittedName>
        <fullName evidence="4">LysM and putative peptidoglycan-binding domain-containing protein 2-like</fullName>
    </submittedName>
</protein>
<feature type="domain" description="LysM" evidence="2">
    <location>
        <begin position="70"/>
        <end position="114"/>
    </location>
</feature>
<dbReference type="RefSeq" id="XP_032801380.1">
    <property type="nucleotide sequence ID" value="XM_032945489.1"/>
</dbReference>
<feature type="compositionally biased region" description="Low complexity" evidence="1">
    <location>
        <begin position="37"/>
        <end position="57"/>
    </location>
</feature>
<feature type="compositionally biased region" description="Basic and acidic residues" evidence="1">
    <location>
        <begin position="125"/>
        <end position="148"/>
    </location>
</feature>
<dbReference type="SUPFAM" id="SSF54106">
    <property type="entry name" value="LysM domain"/>
    <property type="match status" value="1"/>
</dbReference>